<comment type="pathway">
    <text evidence="2">Lipid metabolism; fatty acid beta-oxidation.</text>
</comment>
<dbReference type="InterPro" id="IPR006176">
    <property type="entry name" value="3-OHacyl-CoA_DH_NAD-bd"/>
</dbReference>
<evidence type="ECO:0000256" key="13">
    <source>
        <dbReference type="ARBA" id="ARBA00049556"/>
    </source>
</evidence>
<dbReference type="Gene3D" id="3.90.226.10">
    <property type="entry name" value="2-enoyl-CoA Hydratase, Chain A, domain 1"/>
    <property type="match status" value="1"/>
</dbReference>
<keyword evidence="9" id="KW-0576">Peroxisome</keyword>
<protein>
    <submittedName>
        <fullName evidence="16">3-hydroxyacyl-CoA dehydrogenase NAD-binding domain-containing protein</fullName>
    </submittedName>
</protein>
<keyword evidence="8" id="KW-0443">Lipid metabolism</keyword>
<organism evidence="16 17">
    <name type="scientific">Ruixingdingia sedimenti</name>
    <dbReference type="NCBI Taxonomy" id="3073604"/>
    <lineage>
        <taxon>Bacteria</taxon>
        <taxon>Pseudomonadati</taxon>
        <taxon>Pseudomonadota</taxon>
        <taxon>Alphaproteobacteria</taxon>
        <taxon>Rhodobacterales</taxon>
        <taxon>Paracoccaceae</taxon>
        <taxon>Ruixingdingia</taxon>
    </lineage>
</organism>
<dbReference type="SUPFAM" id="SSF48179">
    <property type="entry name" value="6-phosphogluconate dehydrogenase C-terminal domain-like"/>
    <property type="match status" value="2"/>
</dbReference>
<accession>A0ABU1FD39</accession>
<evidence type="ECO:0000256" key="6">
    <source>
        <dbReference type="ARBA" id="ARBA00023002"/>
    </source>
</evidence>
<evidence type="ECO:0000256" key="3">
    <source>
        <dbReference type="ARBA" id="ARBA00011245"/>
    </source>
</evidence>
<dbReference type="PANTHER" id="PTHR23309:SF49">
    <property type="entry name" value="PEROXISOMAL BIFUNCTIONAL ENZYME"/>
    <property type="match status" value="1"/>
</dbReference>
<dbReference type="InterPro" id="IPR036291">
    <property type="entry name" value="NAD(P)-bd_dom_sf"/>
</dbReference>
<dbReference type="InterPro" id="IPR006108">
    <property type="entry name" value="3HC_DH_C"/>
</dbReference>
<dbReference type="PANTHER" id="PTHR23309">
    <property type="entry name" value="3-HYDROXYACYL-COA DEHYROGENASE"/>
    <property type="match status" value="1"/>
</dbReference>
<comment type="catalytic activity">
    <reaction evidence="13">
        <text>a (3S)-3-hydroxyacyl-CoA + NAD(+) = a 3-oxoacyl-CoA + NADH + H(+)</text>
        <dbReference type="Rhea" id="RHEA:22432"/>
        <dbReference type="ChEBI" id="CHEBI:15378"/>
        <dbReference type="ChEBI" id="CHEBI:57318"/>
        <dbReference type="ChEBI" id="CHEBI:57540"/>
        <dbReference type="ChEBI" id="CHEBI:57945"/>
        <dbReference type="ChEBI" id="CHEBI:90726"/>
        <dbReference type="EC" id="1.1.1.35"/>
    </reaction>
</comment>
<dbReference type="Gene3D" id="1.10.1040.50">
    <property type="match status" value="1"/>
</dbReference>
<comment type="caution">
    <text evidence="16">The sequence shown here is derived from an EMBL/GenBank/DDBJ whole genome shotgun (WGS) entry which is preliminary data.</text>
</comment>
<reference evidence="16 17" key="1">
    <citation type="submission" date="2023-09" db="EMBL/GenBank/DDBJ databases">
        <title>Xinfangfangia sedmenti sp. nov., isolated the sedment.</title>
        <authorList>
            <person name="Xu L."/>
        </authorList>
    </citation>
    <scope>NUCLEOTIDE SEQUENCE [LARGE SCALE GENOMIC DNA]</scope>
    <source>
        <strain evidence="16 17">LG-4</strain>
    </source>
</reference>
<evidence type="ECO:0000256" key="9">
    <source>
        <dbReference type="ARBA" id="ARBA00023140"/>
    </source>
</evidence>
<comment type="subunit">
    <text evidence="3">Monomer.</text>
</comment>
<evidence type="ECO:0000256" key="1">
    <source>
        <dbReference type="ARBA" id="ARBA00004275"/>
    </source>
</evidence>
<keyword evidence="5" id="KW-0442">Lipid degradation</keyword>
<evidence type="ECO:0000256" key="12">
    <source>
        <dbReference type="ARBA" id="ARBA00023268"/>
    </source>
</evidence>
<dbReference type="InterPro" id="IPR001753">
    <property type="entry name" value="Enoyl-CoA_hydra/iso"/>
</dbReference>
<evidence type="ECO:0000313" key="17">
    <source>
        <dbReference type="Proteomes" id="UP001247754"/>
    </source>
</evidence>
<feature type="domain" description="3-hydroxyacyl-CoA dehydrogenase NAD binding" evidence="15">
    <location>
        <begin position="172"/>
        <end position="347"/>
    </location>
</feature>
<proteinExistence type="predicted"/>
<keyword evidence="4" id="KW-0276">Fatty acid metabolism</keyword>
<dbReference type="EMBL" id="JAVKPH010000034">
    <property type="protein sequence ID" value="MDR5654813.1"/>
    <property type="molecule type" value="Genomic_DNA"/>
</dbReference>
<evidence type="ECO:0000256" key="5">
    <source>
        <dbReference type="ARBA" id="ARBA00022963"/>
    </source>
</evidence>
<keyword evidence="10" id="KW-0413">Isomerase</keyword>
<keyword evidence="17" id="KW-1185">Reference proteome</keyword>
<sequence>MAAPSARLALPEVKLGVVPGSGGTQRLPRLIGIGPAAGIVGLGEMFDAAEALRLGVIDGIAEDAVAAALALTPPPRPRLSQAPNPEPAPDAVAAARAAAARRHRRQAAPEAAIRLVEETATTGFAAGLDAERARFDALRITPEARALRHVFFAERVARRALDTQGEAPVNTAVVVGGGLMGAGIAFALRRAGIAVALVETGGEAAARAEATLARLADEAVGRGKATRAEAEGFLAGMGYHIGMATLPPAEIAIEAVFEDMGLKQRVLAELEAALPADAVLATNTSYMDIRQIGQGLRDPARLIGLHFFSPAHVMPLVEVIRTGISAPAAVRRGFALALQMDKMPVLARVCEGFIGNRILASLRDAAELLTMQGATPWDIDAAMEWFGMPLGPFATQDLSGLEIGLARRRRLHGTGPGDTSAAIGHLVAAGRTGRKAGRGWYDYGRDGRRTPSAETADILAAEAHRLGHPRLALTRDEIARRLIARMTEEGRAILAEGIADRPEDIDLVMIHGYGFPREKGGLMWHAHNSPAG</sequence>
<evidence type="ECO:0000256" key="8">
    <source>
        <dbReference type="ARBA" id="ARBA00023098"/>
    </source>
</evidence>
<keyword evidence="12" id="KW-0511">Multifunctional enzyme</keyword>
<name>A0ABU1FD39_9RHOB</name>
<keyword evidence="11" id="KW-0456">Lyase</keyword>
<dbReference type="Gene3D" id="3.40.50.720">
    <property type="entry name" value="NAD(P)-binding Rossmann-like Domain"/>
    <property type="match status" value="1"/>
</dbReference>
<evidence type="ECO:0000256" key="4">
    <source>
        <dbReference type="ARBA" id="ARBA00022832"/>
    </source>
</evidence>
<dbReference type="InterPro" id="IPR029045">
    <property type="entry name" value="ClpP/crotonase-like_dom_sf"/>
</dbReference>
<keyword evidence="6" id="KW-0560">Oxidoreductase</keyword>
<evidence type="ECO:0000256" key="11">
    <source>
        <dbReference type="ARBA" id="ARBA00023239"/>
    </source>
</evidence>
<dbReference type="Pfam" id="PF00378">
    <property type="entry name" value="ECH_1"/>
    <property type="match status" value="1"/>
</dbReference>
<evidence type="ECO:0000313" key="16">
    <source>
        <dbReference type="EMBL" id="MDR5654813.1"/>
    </source>
</evidence>
<dbReference type="SUPFAM" id="SSF51735">
    <property type="entry name" value="NAD(P)-binding Rossmann-fold domains"/>
    <property type="match status" value="1"/>
</dbReference>
<dbReference type="Pfam" id="PF02737">
    <property type="entry name" value="3HCDH_N"/>
    <property type="match status" value="1"/>
</dbReference>
<gene>
    <name evidence="16" type="ORF">RGD00_19555</name>
</gene>
<feature type="domain" description="3-hydroxyacyl-CoA dehydrogenase C-terminal" evidence="14">
    <location>
        <begin position="352"/>
        <end position="443"/>
    </location>
</feature>
<comment type="subcellular location">
    <subcellularLocation>
        <location evidence="1">Peroxisome</location>
    </subcellularLocation>
</comment>
<dbReference type="CDD" id="cd06558">
    <property type="entry name" value="crotonase-like"/>
    <property type="match status" value="1"/>
</dbReference>
<evidence type="ECO:0000256" key="10">
    <source>
        <dbReference type="ARBA" id="ARBA00023235"/>
    </source>
</evidence>
<evidence type="ECO:0000259" key="14">
    <source>
        <dbReference type="Pfam" id="PF00725"/>
    </source>
</evidence>
<keyword evidence="7" id="KW-0520">NAD</keyword>
<dbReference type="Proteomes" id="UP001247754">
    <property type="component" value="Unassembled WGS sequence"/>
</dbReference>
<dbReference type="SUPFAM" id="SSF52096">
    <property type="entry name" value="ClpP/crotonase"/>
    <property type="match status" value="1"/>
</dbReference>
<evidence type="ECO:0000259" key="15">
    <source>
        <dbReference type="Pfam" id="PF02737"/>
    </source>
</evidence>
<evidence type="ECO:0000256" key="7">
    <source>
        <dbReference type="ARBA" id="ARBA00023027"/>
    </source>
</evidence>
<evidence type="ECO:0000256" key="2">
    <source>
        <dbReference type="ARBA" id="ARBA00005005"/>
    </source>
</evidence>
<dbReference type="InterPro" id="IPR008927">
    <property type="entry name" value="6-PGluconate_DH-like_C_sf"/>
</dbReference>
<dbReference type="Pfam" id="PF00725">
    <property type="entry name" value="3HCDH"/>
    <property type="match status" value="1"/>
</dbReference>